<organism evidence="14 15">
    <name type="scientific">Thamnophis sirtalis</name>
    <dbReference type="NCBI Taxonomy" id="35019"/>
    <lineage>
        <taxon>Eukaryota</taxon>
        <taxon>Metazoa</taxon>
        <taxon>Chordata</taxon>
        <taxon>Craniata</taxon>
        <taxon>Vertebrata</taxon>
        <taxon>Euteleostomi</taxon>
        <taxon>Lepidosauria</taxon>
        <taxon>Squamata</taxon>
        <taxon>Bifurcata</taxon>
        <taxon>Unidentata</taxon>
        <taxon>Episquamata</taxon>
        <taxon>Toxicofera</taxon>
        <taxon>Serpentes</taxon>
        <taxon>Colubroidea</taxon>
        <taxon>Colubridae</taxon>
        <taxon>Natricinae</taxon>
        <taxon>Thamnophis</taxon>
    </lineage>
</organism>
<sequence>MCRGRPGGSGDAGEMSPPGPRERALPGGRCKEEETCGDPETVLEDGGRSQNPQSIQEGGKKYRCEKSFKNNGHLQSHLRIHSLGNPFKCLKCGKSFSELGTLYRHEKIHLVEKTNKCRVCEKSFKTNGNLQRHLRIHSVGNPIKCFQCGKNFSRTRDLTQHQRIHTGEKPYKCLECEKSFCHSSSLYKHKRLHLQIPYQCRECEKYFRTIQILEKHQRIHSEKKLNKCLEGGGSGRSESPQRIKEGERKYQCPECEKSFQRVWKDLQSFGKPSQTSKDLLRSKPL</sequence>
<dbReference type="GeneID" id="106552594"/>
<comment type="similarity">
    <text evidence="2">Belongs to the krueppel C2H2-type zinc-finger protein family.</text>
</comment>
<keyword evidence="9" id="KW-0804">Transcription</keyword>
<evidence type="ECO:0000313" key="15">
    <source>
        <dbReference type="RefSeq" id="XP_013926384.1"/>
    </source>
</evidence>
<evidence type="ECO:0000313" key="14">
    <source>
        <dbReference type="Proteomes" id="UP000504617"/>
    </source>
</evidence>
<dbReference type="SUPFAM" id="SSF57667">
    <property type="entry name" value="beta-beta-alpha zinc fingers"/>
    <property type="match status" value="4"/>
</dbReference>
<dbReference type="OrthoDB" id="9439903at2759"/>
<dbReference type="FunFam" id="3.30.160.60:FF:001498">
    <property type="entry name" value="Zinc finger protein 404"/>
    <property type="match status" value="1"/>
</dbReference>
<dbReference type="InterPro" id="IPR013087">
    <property type="entry name" value="Znf_C2H2_type"/>
</dbReference>
<feature type="region of interest" description="Disordered" evidence="12">
    <location>
        <begin position="230"/>
        <end position="251"/>
    </location>
</feature>
<feature type="domain" description="C2H2-type" evidence="13">
    <location>
        <begin position="143"/>
        <end position="170"/>
    </location>
</feature>
<evidence type="ECO:0000256" key="3">
    <source>
        <dbReference type="ARBA" id="ARBA00022723"/>
    </source>
</evidence>
<protein>
    <submittedName>
        <fullName evidence="15">Zinc finger protein 708-like</fullName>
    </submittedName>
</protein>
<evidence type="ECO:0000256" key="9">
    <source>
        <dbReference type="ARBA" id="ARBA00023163"/>
    </source>
</evidence>
<evidence type="ECO:0000256" key="6">
    <source>
        <dbReference type="ARBA" id="ARBA00022833"/>
    </source>
</evidence>
<dbReference type="Pfam" id="PF00096">
    <property type="entry name" value="zf-C2H2"/>
    <property type="match status" value="6"/>
</dbReference>
<keyword evidence="10" id="KW-0539">Nucleus</keyword>
<dbReference type="InterPro" id="IPR036236">
    <property type="entry name" value="Znf_C2H2_sf"/>
</dbReference>
<proteinExistence type="inferred from homology"/>
<feature type="domain" description="C2H2-type" evidence="13">
    <location>
        <begin position="198"/>
        <end position="225"/>
    </location>
</feature>
<name>A0A6I9YR31_9SAUR</name>
<keyword evidence="3" id="KW-0479">Metal-binding</keyword>
<feature type="compositionally biased region" description="Gly residues" evidence="12">
    <location>
        <begin position="1"/>
        <end position="11"/>
    </location>
</feature>
<evidence type="ECO:0000259" key="13">
    <source>
        <dbReference type="PROSITE" id="PS50157"/>
    </source>
</evidence>
<comment type="subcellular location">
    <subcellularLocation>
        <location evidence="1">Nucleus</location>
    </subcellularLocation>
</comment>
<dbReference type="KEGG" id="tsr:106552594"/>
<evidence type="ECO:0000256" key="4">
    <source>
        <dbReference type="ARBA" id="ARBA00022737"/>
    </source>
</evidence>
<accession>A0A6I9YR31</accession>
<keyword evidence="4" id="KW-0677">Repeat</keyword>
<dbReference type="FunFam" id="3.30.160.60:FF:000003">
    <property type="entry name" value="Zinc finger protein 3 homolog"/>
    <property type="match status" value="1"/>
</dbReference>
<dbReference type="PANTHER" id="PTHR24408:SF34">
    <property type="entry name" value="ZINC FINGER PROTEIN 672-RELATED"/>
    <property type="match status" value="1"/>
</dbReference>
<evidence type="ECO:0000256" key="1">
    <source>
        <dbReference type="ARBA" id="ARBA00004123"/>
    </source>
</evidence>
<dbReference type="AlphaFoldDB" id="A0A6I9YR31"/>
<dbReference type="FunFam" id="3.30.160.60:FF:000344">
    <property type="entry name" value="zinc finger protein 90 homolog"/>
    <property type="match status" value="1"/>
</dbReference>
<feature type="compositionally biased region" description="Basic and acidic residues" evidence="12">
    <location>
        <begin position="239"/>
        <end position="251"/>
    </location>
</feature>
<dbReference type="Gene3D" id="3.30.160.60">
    <property type="entry name" value="Classic Zinc Finger"/>
    <property type="match status" value="6"/>
</dbReference>
<reference evidence="15" key="1">
    <citation type="submission" date="2025-08" db="UniProtKB">
        <authorList>
            <consortium name="RefSeq"/>
        </authorList>
    </citation>
    <scope>IDENTIFICATION</scope>
    <source>
        <tissue evidence="15">Skeletal muscle</tissue>
    </source>
</reference>
<evidence type="ECO:0000256" key="11">
    <source>
        <dbReference type="PROSITE-ProRule" id="PRU00042"/>
    </source>
</evidence>
<dbReference type="PROSITE" id="PS00028">
    <property type="entry name" value="ZINC_FINGER_C2H2_1"/>
    <property type="match status" value="5"/>
</dbReference>
<dbReference type="GO" id="GO:0043565">
    <property type="term" value="F:sequence-specific DNA binding"/>
    <property type="evidence" value="ECO:0007669"/>
    <property type="project" value="TreeGrafter"/>
</dbReference>
<dbReference type="FunFam" id="3.30.160.60:FF:000688">
    <property type="entry name" value="zinc finger protein 197 isoform X1"/>
    <property type="match status" value="1"/>
</dbReference>
<dbReference type="RefSeq" id="XP_013926384.1">
    <property type="nucleotide sequence ID" value="XM_014070909.1"/>
</dbReference>
<dbReference type="Proteomes" id="UP000504617">
    <property type="component" value="Unplaced"/>
</dbReference>
<dbReference type="GO" id="GO:0000981">
    <property type="term" value="F:DNA-binding transcription factor activity, RNA polymerase II-specific"/>
    <property type="evidence" value="ECO:0007669"/>
    <property type="project" value="TreeGrafter"/>
</dbReference>
<feature type="compositionally biased region" description="Basic and acidic residues" evidence="12">
    <location>
        <begin position="20"/>
        <end position="34"/>
    </location>
</feature>
<feature type="domain" description="C2H2-type" evidence="13">
    <location>
        <begin position="115"/>
        <end position="142"/>
    </location>
</feature>
<dbReference type="PROSITE" id="PS50157">
    <property type="entry name" value="ZINC_FINGER_C2H2_2"/>
    <property type="match status" value="6"/>
</dbReference>
<gene>
    <name evidence="15" type="primary">LOC106552594</name>
</gene>
<dbReference type="SMART" id="SM00355">
    <property type="entry name" value="ZnF_C2H2"/>
    <property type="match status" value="6"/>
</dbReference>
<evidence type="ECO:0000256" key="12">
    <source>
        <dbReference type="SAM" id="MobiDB-lite"/>
    </source>
</evidence>
<keyword evidence="8" id="KW-0238">DNA-binding</keyword>
<evidence type="ECO:0000256" key="2">
    <source>
        <dbReference type="ARBA" id="ARBA00006991"/>
    </source>
</evidence>
<feature type="domain" description="C2H2-type" evidence="13">
    <location>
        <begin position="171"/>
        <end position="193"/>
    </location>
</feature>
<feature type="domain" description="C2H2-type" evidence="13">
    <location>
        <begin position="64"/>
        <end position="86"/>
    </location>
</feature>
<keyword evidence="14" id="KW-1185">Reference proteome</keyword>
<keyword evidence="7" id="KW-0805">Transcription regulation</keyword>
<keyword evidence="5 11" id="KW-0863">Zinc-finger</keyword>
<dbReference type="GO" id="GO:0005634">
    <property type="term" value="C:nucleus"/>
    <property type="evidence" value="ECO:0007669"/>
    <property type="project" value="UniProtKB-SubCell"/>
</dbReference>
<evidence type="ECO:0000256" key="7">
    <source>
        <dbReference type="ARBA" id="ARBA00023015"/>
    </source>
</evidence>
<feature type="domain" description="C2H2-type" evidence="13">
    <location>
        <begin position="87"/>
        <end position="114"/>
    </location>
</feature>
<dbReference type="FunFam" id="3.30.160.60:FF:000286">
    <property type="entry name" value="Zinc finger protein 770"/>
    <property type="match status" value="1"/>
</dbReference>
<dbReference type="PANTHER" id="PTHR24408">
    <property type="entry name" value="ZINC FINGER PROTEIN"/>
    <property type="match status" value="1"/>
</dbReference>
<feature type="region of interest" description="Disordered" evidence="12">
    <location>
        <begin position="1"/>
        <end position="59"/>
    </location>
</feature>
<keyword evidence="6" id="KW-0862">Zinc</keyword>
<dbReference type="GO" id="GO:0008270">
    <property type="term" value="F:zinc ion binding"/>
    <property type="evidence" value="ECO:0007669"/>
    <property type="project" value="UniProtKB-KW"/>
</dbReference>
<evidence type="ECO:0000256" key="10">
    <source>
        <dbReference type="ARBA" id="ARBA00023242"/>
    </source>
</evidence>
<evidence type="ECO:0000256" key="8">
    <source>
        <dbReference type="ARBA" id="ARBA00023125"/>
    </source>
</evidence>
<evidence type="ECO:0000256" key="5">
    <source>
        <dbReference type="ARBA" id="ARBA00022771"/>
    </source>
</evidence>